<comment type="caution">
    <text evidence="5">The sequence shown here is derived from an EMBL/GenBank/DDBJ whole genome shotgun (WGS) entry which is preliminary data.</text>
</comment>
<dbReference type="InterPro" id="IPR035437">
    <property type="entry name" value="SNase_OB-fold_sf"/>
</dbReference>
<keyword evidence="1" id="KW-0540">Nuclease</keyword>
<proteinExistence type="predicted"/>
<evidence type="ECO:0000256" key="3">
    <source>
        <dbReference type="ARBA" id="ARBA00022801"/>
    </source>
</evidence>
<gene>
    <name evidence="5" type="ORF">BWQ96_02880</name>
</gene>
<feature type="domain" description="TNase-like" evidence="4">
    <location>
        <begin position="57"/>
        <end position="175"/>
    </location>
</feature>
<evidence type="ECO:0000259" key="4">
    <source>
        <dbReference type="PROSITE" id="PS50830"/>
    </source>
</evidence>
<dbReference type="Proteomes" id="UP000247409">
    <property type="component" value="Unassembled WGS sequence"/>
</dbReference>
<dbReference type="PROSITE" id="PS50830">
    <property type="entry name" value="TNASE_3"/>
    <property type="match status" value="1"/>
</dbReference>
<evidence type="ECO:0000313" key="5">
    <source>
        <dbReference type="EMBL" id="PXF47400.1"/>
    </source>
</evidence>
<keyword evidence="6" id="KW-1185">Reference proteome</keyword>
<dbReference type="AlphaFoldDB" id="A0A2V3J1X1"/>
<evidence type="ECO:0000256" key="2">
    <source>
        <dbReference type="ARBA" id="ARBA00022759"/>
    </source>
</evidence>
<keyword evidence="3" id="KW-0378">Hydrolase</keyword>
<accession>A0A2V3J1X1</accession>
<reference evidence="5 6" key="1">
    <citation type="journal article" date="2018" name="Mol. Biol. Evol.">
        <title>Analysis of the draft genome of the red seaweed Gracilariopsis chorda provides insights into genome size evolution in Rhodophyta.</title>
        <authorList>
            <person name="Lee J."/>
            <person name="Yang E.C."/>
            <person name="Graf L."/>
            <person name="Yang J.H."/>
            <person name="Qiu H."/>
            <person name="Zel Zion U."/>
            <person name="Chan C.X."/>
            <person name="Stephens T.G."/>
            <person name="Weber A.P.M."/>
            <person name="Boo G.H."/>
            <person name="Boo S.M."/>
            <person name="Kim K.M."/>
            <person name="Shin Y."/>
            <person name="Jung M."/>
            <person name="Lee S.J."/>
            <person name="Yim H.S."/>
            <person name="Lee J.H."/>
            <person name="Bhattacharya D."/>
            <person name="Yoon H.S."/>
        </authorList>
    </citation>
    <scope>NUCLEOTIDE SEQUENCE [LARGE SCALE GENOMIC DNA]</scope>
    <source>
        <strain evidence="5 6">SKKU-2015</strain>
        <tissue evidence="5">Whole body</tissue>
    </source>
</reference>
<dbReference type="GO" id="GO:0016787">
    <property type="term" value="F:hydrolase activity"/>
    <property type="evidence" value="ECO:0007669"/>
    <property type="project" value="UniProtKB-KW"/>
</dbReference>
<dbReference type="SMART" id="SM00318">
    <property type="entry name" value="SNc"/>
    <property type="match status" value="1"/>
</dbReference>
<dbReference type="GO" id="GO:0004519">
    <property type="term" value="F:endonuclease activity"/>
    <property type="evidence" value="ECO:0007669"/>
    <property type="project" value="UniProtKB-KW"/>
</dbReference>
<name>A0A2V3J1X1_9FLOR</name>
<dbReference type="Pfam" id="PF00565">
    <property type="entry name" value="SNase"/>
    <property type="match status" value="1"/>
</dbReference>
<sequence>MSIAYMRTLAPSCRSQKSQSASPRRPRLFGAAAAAAAALYLTTVPLSARETVHEHTRVIDGDTIVINKERIRLKGIDAPELSQTCTKGTEVQMCGVQAKDAVVQWIRDADGDIECEGQGRDRYDRLLATCKIGGKDVGGRLVEEGFAVAYARYDRQYLPQQERAKRAGLYELFLSVHMVFS</sequence>
<evidence type="ECO:0000256" key="1">
    <source>
        <dbReference type="ARBA" id="ARBA00022722"/>
    </source>
</evidence>
<evidence type="ECO:0000313" key="6">
    <source>
        <dbReference type="Proteomes" id="UP000247409"/>
    </source>
</evidence>
<dbReference type="InterPro" id="IPR016071">
    <property type="entry name" value="Staphylococal_nuclease_OB-fold"/>
</dbReference>
<dbReference type="PANTHER" id="PTHR12302:SF3">
    <property type="entry name" value="SERINE_THREONINE-PROTEIN KINASE 31"/>
    <property type="match status" value="1"/>
</dbReference>
<dbReference type="EMBL" id="NBIV01000025">
    <property type="protein sequence ID" value="PXF47400.1"/>
    <property type="molecule type" value="Genomic_DNA"/>
</dbReference>
<protein>
    <submittedName>
        <fullName evidence="5">Succinoglycan biosynthesis protein ExoI</fullName>
    </submittedName>
</protein>
<dbReference type="SUPFAM" id="SSF50199">
    <property type="entry name" value="Staphylococcal nuclease"/>
    <property type="match status" value="1"/>
</dbReference>
<keyword evidence="2" id="KW-0255">Endonuclease</keyword>
<dbReference type="Gene3D" id="2.40.50.90">
    <property type="match status" value="1"/>
</dbReference>
<organism evidence="5 6">
    <name type="scientific">Gracilariopsis chorda</name>
    <dbReference type="NCBI Taxonomy" id="448386"/>
    <lineage>
        <taxon>Eukaryota</taxon>
        <taxon>Rhodophyta</taxon>
        <taxon>Florideophyceae</taxon>
        <taxon>Rhodymeniophycidae</taxon>
        <taxon>Gracilariales</taxon>
        <taxon>Gracilariaceae</taxon>
        <taxon>Gracilariopsis</taxon>
    </lineage>
</organism>
<dbReference type="OrthoDB" id="430293at2759"/>
<dbReference type="PANTHER" id="PTHR12302">
    <property type="entry name" value="EBNA2 BINDING PROTEIN P100"/>
    <property type="match status" value="1"/>
</dbReference>